<dbReference type="PANTHER" id="PTHR44688">
    <property type="entry name" value="DNA-BINDING TRANSCRIPTIONAL ACTIVATOR DEVR_DOSR"/>
    <property type="match status" value="1"/>
</dbReference>
<evidence type="ECO:0000256" key="3">
    <source>
        <dbReference type="ARBA" id="ARBA00023163"/>
    </source>
</evidence>
<dbReference type="PRINTS" id="PR00038">
    <property type="entry name" value="HTHLUXR"/>
</dbReference>
<dbReference type="Pfam" id="PF00196">
    <property type="entry name" value="GerE"/>
    <property type="match status" value="1"/>
</dbReference>
<dbReference type="AlphaFoldDB" id="A0A552X417"/>
<feature type="domain" description="HTH luxR-type" evidence="4">
    <location>
        <begin position="149"/>
        <end position="214"/>
    </location>
</feature>
<accession>A0A552X417</accession>
<proteinExistence type="predicted"/>
<dbReference type="OrthoDB" id="9796655at2"/>
<comment type="caution">
    <text evidence="5">The sequence shown here is derived from an EMBL/GenBank/DDBJ whole genome shotgun (WGS) entry which is preliminary data.</text>
</comment>
<dbReference type="SUPFAM" id="SSF46894">
    <property type="entry name" value="C-terminal effector domain of the bipartite response regulators"/>
    <property type="match status" value="1"/>
</dbReference>
<dbReference type="CDD" id="cd06170">
    <property type="entry name" value="LuxR_C_like"/>
    <property type="match status" value="1"/>
</dbReference>
<dbReference type="InterPro" id="IPR011006">
    <property type="entry name" value="CheY-like_superfamily"/>
</dbReference>
<dbReference type="EMBL" id="VJWL01000001">
    <property type="protein sequence ID" value="TRW49706.1"/>
    <property type="molecule type" value="Genomic_DNA"/>
</dbReference>
<organism evidence="5 6">
    <name type="scientific">Aliidiomarina halalkaliphila</name>
    <dbReference type="NCBI Taxonomy" id="2593535"/>
    <lineage>
        <taxon>Bacteria</taxon>
        <taxon>Pseudomonadati</taxon>
        <taxon>Pseudomonadota</taxon>
        <taxon>Gammaproteobacteria</taxon>
        <taxon>Alteromonadales</taxon>
        <taxon>Idiomarinaceae</taxon>
        <taxon>Aliidiomarina</taxon>
    </lineage>
</organism>
<dbReference type="SUPFAM" id="SSF52172">
    <property type="entry name" value="CheY-like"/>
    <property type="match status" value="1"/>
</dbReference>
<evidence type="ECO:0000313" key="5">
    <source>
        <dbReference type="EMBL" id="TRW49706.1"/>
    </source>
</evidence>
<evidence type="ECO:0000256" key="1">
    <source>
        <dbReference type="ARBA" id="ARBA00023015"/>
    </source>
</evidence>
<keyword evidence="6" id="KW-1185">Reference proteome</keyword>
<keyword evidence="1" id="KW-0805">Transcription regulation</keyword>
<keyword evidence="3" id="KW-0804">Transcription</keyword>
<dbReference type="Gene3D" id="3.40.50.2300">
    <property type="match status" value="1"/>
</dbReference>
<dbReference type="Proteomes" id="UP000320359">
    <property type="component" value="Unassembled WGS sequence"/>
</dbReference>
<dbReference type="InterPro" id="IPR000792">
    <property type="entry name" value="Tscrpt_reg_LuxR_C"/>
</dbReference>
<protein>
    <submittedName>
        <fullName evidence="5">Response regulator transcription factor</fullName>
    </submittedName>
</protein>
<gene>
    <name evidence="5" type="ORF">FM042_02270</name>
</gene>
<dbReference type="GO" id="GO:0003677">
    <property type="term" value="F:DNA binding"/>
    <property type="evidence" value="ECO:0007669"/>
    <property type="project" value="UniProtKB-KW"/>
</dbReference>
<evidence type="ECO:0000313" key="6">
    <source>
        <dbReference type="Proteomes" id="UP000320359"/>
    </source>
</evidence>
<dbReference type="PANTHER" id="PTHR44688:SF16">
    <property type="entry name" value="DNA-BINDING TRANSCRIPTIONAL ACTIVATOR DEVR_DOSR"/>
    <property type="match status" value="1"/>
</dbReference>
<dbReference type="GO" id="GO:0006355">
    <property type="term" value="P:regulation of DNA-templated transcription"/>
    <property type="evidence" value="ECO:0007669"/>
    <property type="project" value="InterPro"/>
</dbReference>
<evidence type="ECO:0000259" key="4">
    <source>
        <dbReference type="PROSITE" id="PS50043"/>
    </source>
</evidence>
<evidence type="ECO:0000256" key="2">
    <source>
        <dbReference type="ARBA" id="ARBA00023125"/>
    </source>
</evidence>
<dbReference type="InterPro" id="IPR016032">
    <property type="entry name" value="Sig_transdc_resp-reg_C-effctor"/>
</dbReference>
<keyword evidence="2" id="KW-0238">DNA-binding</keyword>
<dbReference type="PROSITE" id="PS50043">
    <property type="entry name" value="HTH_LUXR_2"/>
    <property type="match status" value="1"/>
</dbReference>
<name>A0A552X417_9GAMM</name>
<dbReference type="PROSITE" id="PS00622">
    <property type="entry name" value="HTH_LUXR_1"/>
    <property type="match status" value="1"/>
</dbReference>
<reference evidence="5 6" key="1">
    <citation type="submission" date="2019-07" db="EMBL/GenBank/DDBJ databases">
        <authorList>
            <person name="Yang M."/>
            <person name="Zhao D."/>
            <person name="Xiang H."/>
        </authorList>
    </citation>
    <scope>NUCLEOTIDE SEQUENCE [LARGE SCALE GENOMIC DNA]</scope>
    <source>
        <strain evidence="5 6">IM1326</strain>
    </source>
</reference>
<sequence length="253" mass="28999">MIRLRMDTMSDIILALRSQIRQAGLLSELTKLKHNVVTASHHRNDLFKAAQPYKVPVLIFDEGNADISLRALARSLKQHHKRFRILAWCDNLSHAMDLRLHEKSIDGFLLANSELDEIEKAIRTVTIGSVYVPTLLAEATKRYRKINEIHPLFSGLSRRESQIFQLIATGLTVPEIANRLFISRKTVNTFRYRLFRKLHVEGDVQLAHLAYQHGLLTPSLLKRLAMYPQLSLPAANESMTQQVAERKSLSYRP</sequence>
<dbReference type="SMART" id="SM00421">
    <property type="entry name" value="HTH_LUXR"/>
    <property type="match status" value="1"/>
</dbReference>